<accession>A0A2W4RGC4</accession>
<feature type="region of interest" description="Disordered" evidence="3">
    <location>
        <begin position="1"/>
        <end position="28"/>
    </location>
</feature>
<evidence type="ECO:0000313" key="5">
    <source>
        <dbReference type="Proteomes" id="UP000249396"/>
    </source>
</evidence>
<dbReference type="Gene3D" id="2.40.50.140">
    <property type="entry name" value="Nucleic acid-binding proteins"/>
    <property type="match status" value="1"/>
</dbReference>
<dbReference type="CDD" id="cd04496">
    <property type="entry name" value="SSB_OBF"/>
    <property type="match status" value="1"/>
</dbReference>
<comment type="caution">
    <text evidence="4">The sequence shown here is derived from an EMBL/GenBank/DDBJ whole genome shotgun (WGS) entry which is preliminary data.</text>
</comment>
<dbReference type="NCBIfam" id="NF006039">
    <property type="entry name" value="PRK08182.1"/>
    <property type="match status" value="1"/>
</dbReference>
<feature type="compositionally biased region" description="Gly residues" evidence="3">
    <location>
        <begin position="139"/>
        <end position="151"/>
    </location>
</feature>
<feature type="compositionally biased region" description="Basic and acidic residues" evidence="3">
    <location>
        <begin position="1"/>
        <end position="14"/>
    </location>
</feature>
<evidence type="ECO:0000313" key="4">
    <source>
        <dbReference type="EMBL" id="PZN83055.1"/>
    </source>
</evidence>
<organism evidence="4 5">
    <name type="scientific">Candidatus Methylumidiphilus alinenensis</name>
    <dbReference type="NCBI Taxonomy" id="2202197"/>
    <lineage>
        <taxon>Bacteria</taxon>
        <taxon>Pseudomonadati</taxon>
        <taxon>Pseudomonadota</taxon>
        <taxon>Gammaproteobacteria</taxon>
        <taxon>Methylococcales</taxon>
        <taxon>Candidatus Methylumidiphilus</taxon>
    </lineage>
</organism>
<evidence type="ECO:0000256" key="2">
    <source>
        <dbReference type="PROSITE-ProRule" id="PRU00252"/>
    </source>
</evidence>
<dbReference type="InterPro" id="IPR012340">
    <property type="entry name" value="NA-bd_OB-fold"/>
</dbReference>
<dbReference type="PROSITE" id="PS50935">
    <property type="entry name" value="SSB"/>
    <property type="match status" value="1"/>
</dbReference>
<sequence>MRYREATNHFHSEDDMSNQFTGTGNVGTAPTLRQVHAADGRREIAEMRVYFDRRVPKGNGFEDKGGFWLTVSVWGSRAARVAEIIQKGARIQVTGSLRQESWTDKESGAERSELRLTAESFTLDPLCIDSVAYKKRSGNDGGNARGYGDATGGNDACDGAENPF</sequence>
<feature type="region of interest" description="Disordered" evidence="3">
    <location>
        <begin position="135"/>
        <end position="164"/>
    </location>
</feature>
<dbReference type="EMBL" id="QJPH01000194">
    <property type="protein sequence ID" value="PZN83055.1"/>
    <property type="molecule type" value="Genomic_DNA"/>
</dbReference>
<dbReference type="InterPro" id="IPR000424">
    <property type="entry name" value="Primosome_PriB/ssb"/>
</dbReference>
<proteinExistence type="predicted"/>
<gene>
    <name evidence="4" type="ORF">DM484_05270</name>
</gene>
<evidence type="ECO:0000256" key="1">
    <source>
        <dbReference type="ARBA" id="ARBA00023125"/>
    </source>
</evidence>
<dbReference type="Proteomes" id="UP000249396">
    <property type="component" value="Unassembled WGS sequence"/>
</dbReference>
<dbReference type="SUPFAM" id="SSF50249">
    <property type="entry name" value="Nucleic acid-binding proteins"/>
    <property type="match status" value="1"/>
</dbReference>
<dbReference type="GO" id="GO:0003697">
    <property type="term" value="F:single-stranded DNA binding"/>
    <property type="evidence" value="ECO:0007669"/>
    <property type="project" value="InterPro"/>
</dbReference>
<reference evidence="4 5" key="1">
    <citation type="journal article" date="2018" name="Aquat. Microb. Ecol.">
        <title>Gammaproteobacterial methanotrophs dominate.</title>
        <authorList>
            <person name="Rissanen A.J."/>
            <person name="Saarenheimo J."/>
            <person name="Tiirola M."/>
            <person name="Peura S."/>
            <person name="Aalto S.L."/>
            <person name="Karvinen A."/>
            <person name="Nykanen H."/>
        </authorList>
    </citation>
    <scope>NUCLEOTIDE SEQUENCE [LARGE SCALE GENOMIC DNA]</scope>
    <source>
        <strain evidence="4">AMbin10</strain>
    </source>
</reference>
<dbReference type="Pfam" id="PF00436">
    <property type="entry name" value="SSB"/>
    <property type="match status" value="1"/>
</dbReference>
<protein>
    <submittedName>
        <fullName evidence="4">Single-stranded DNA-binding protein</fullName>
    </submittedName>
</protein>
<evidence type="ECO:0000256" key="3">
    <source>
        <dbReference type="SAM" id="MobiDB-lite"/>
    </source>
</evidence>
<keyword evidence="1 2" id="KW-0238">DNA-binding</keyword>
<name>A0A2W4RGC4_9GAMM</name>
<dbReference type="AlphaFoldDB" id="A0A2W4RGC4"/>
<feature type="compositionally biased region" description="Polar residues" evidence="3">
    <location>
        <begin position="17"/>
        <end position="28"/>
    </location>
</feature>